<dbReference type="OrthoDB" id="2159786at2759"/>
<evidence type="ECO:0000256" key="1">
    <source>
        <dbReference type="SAM" id="MobiDB-lite"/>
    </source>
</evidence>
<sequence length="526" mass="58228">MGVGDYVHSKEAGQPRVPPDLGPSQRQLRAAQAKIEMPIAHLDRSNMNGNSVPLGLGFQGAPLPPDQHSRTLPENGHPRDVFDTDVEAIDDSTIAATSVFGYDDGHSPTAPNENVPFNETSPRPSYLPRPTRHARASWYGGSLGDKVMKKAGFDSDDAHDTSSQVTSSAGADDEKTEEPKEPSSWFLSHKHRSAEEPLSKRLENFWSASKRVSKSVDRPQAESRSSPPVNPIPEPQPRKLGHMLPPTGPRKIILPPATSGTPRTRFSPPKPSLLDQLDISPTRHSSEPPLQAGRTLSMTAFHPAEHSDDEDESEAGIDETIRVDSRRESGQSSNIFDVTNLADLDRNGDDELMQDPFLSQSTTRARRNTVINTKKRPIEADYPPHLLYQKSFAELQAEPFDKTPTPPPPPARSPSLPPQPSVAPFTQSPDNAVSNLMILPEQDRQTYLARMSVDEWEDCGDQIIDRFTHLLTEMKNLRRARRRTAAIFENEVKRRHDGVEAQNVELSAKLDEMRTGGVEVLRGRNG</sequence>
<dbReference type="Pfam" id="PF15463">
    <property type="entry name" value="ECM11"/>
    <property type="match status" value="1"/>
</dbReference>
<organism evidence="3 4">
    <name type="scientific">Penicillium cinerascens</name>
    <dbReference type="NCBI Taxonomy" id="70096"/>
    <lineage>
        <taxon>Eukaryota</taxon>
        <taxon>Fungi</taxon>
        <taxon>Dikarya</taxon>
        <taxon>Ascomycota</taxon>
        <taxon>Pezizomycotina</taxon>
        <taxon>Eurotiomycetes</taxon>
        <taxon>Eurotiomycetidae</taxon>
        <taxon>Eurotiales</taxon>
        <taxon>Aspergillaceae</taxon>
        <taxon>Penicillium</taxon>
    </lineage>
</organism>
<dbReference type="EMBL" id="JAPQKR010000005">
    <property type="protein sequence ID" value="KAJ5215201.1"/>
    <property type="molecule type" value="Genomic_DNA"/>
</dbReference>
<feature type="region of interest" description="Disordered" evidence="1">
    <location>
        <begin position="1"/>
        <end position="31"/>
    </location>
</feature>
<dbReference type="InterPro" id="IPR029178">
    <property type="entry name" value="Ecm11_C"/>
</dbReference>
<protein>
    <recommendedName>
        <fullName evidence="2">Extracellular mutant protein 11 C-terminal domain-containing protein</fullName>
    </recommendedName>
</protein>
<feature type="compositionally biased region" description="Basic and acidic residues" evidence="1">
    <location>
        <begin position="146"/>
        <end position="160"/>
    </location>
</feature>
<dbReference type="GO" id="GO:0017025">
    <property type="term" value="F:TBP-class protein binding"/>
    <property type="evidence" value="ECO:0007669"/>
    <property type="project" value="TreeGrafter"/>
</dbReference>
<proteinExistence type="predicted"/>
<dbReference type="Proteomes" id="UP001150904">
    <property type="component" value="Unassembled WGS sequence"/>
</dbReference>
<dbReference type="GO" id="GO:0042790">
    <property type="term" value="P:nucleolar large rRNA transcription by RNA polymerase I"/>
    <property type="evidence" value="ECO:0007669"/>
    <property type="project" value="TreeGrafter"/>
</dbReference>
<feature type="compositionally biased region" description="Basic and acidic residues" evidence="1">
    <location>
        <begin position="319"/>
        <end position="329"/>
    </location>
</feature>
<reference evidence="3" key="2">
    <citation type="journal article" date="2023" name="IMA Fungus">
        <title>Comparative genomic study of the Penicillium genus elucidates a diverse pangenome and 15 lateral gene transfer events.</title>
        <authorList>
            <person name="Petersen C."/>
            <person name="Sorensen T."/>
            <person name="Nielsen M.R."/>
            <person name="Sondergaard T.E."/>
            <person name="Sorensen J.L."/>
            <person name="Fitzpatrick D.A."/>
            <person name="Frisvad J.C."/>
            <person name="Nielsen K.L."/>
        </authorList>
    </citation>
    <scope>NUCLEOTIDE SEQUENCE</scope>
    <source>
        <strain evidence="3">IBT 15544</strain>
    </source>
</reference>
<dbReference type="GO" id="GO:0070860">
    <property type="term" value="C:RNA polymerase I core factor complex"/>
    <property type="evidence" value="ECO:0007669"/>
    <property type="project" value="TreeGrafter"/>
</dbReference>
<feature type="compositionally biased region" description="Acidic residues" evidence="1">
    <location>
        <begin position="307"/>
        <end position="317"/>
    </location>
</feature>
<accession>A0A9W9N8J3</accession>
<feature type="domain" description="Extracellular mutant protein 11 C-terminal" evidence="2">
    <location>
        <begin position="381"/>
        <end position="521"/>
    </location>
</feature>
<dbReference type="RefSeq" id="XP_058311014.1">
    <property type="nucleotide sequence ID" value="XM_058448670.1"/>
</dbReference>
<keyword evidence="4" id="KW-1185">Reference proteome</keyword>
<feature type="compositionally biased region" description="Basic and acidic residues" evidence="1">
    <location>
        <begin position="67"/>
        <end position="82"/>
    </location>
</feature>
<evidence type="ECO:0000259" key="2">
    <source>
        <dbReference type="Pfam" id="PF15463"/>
    </source>
</evidence>
<dbReference type="InterPro" id="IPR053029">
    <property type="entry name" value="RNA_pol_I-specific_init_factor"/>
</dbReference>
<feature type="compositionally biased region" description="Basic and acidic residues" evidence="1">
    <location>
        <begin position="193"/>
        <end position="203"/>
    </location>
</feature>
<feature type="compositionally biased region" description="Polar residues" evidence="1">
    <location>
        <begin position="109"/>
        <end position="123"/>
    </location>
</feature>
<dbReference type="GeneID" id="83175971"/>
<evidence type="ECO:0000313" key="3">
    <source>
        <dbReference type="EMBL" id="KAJ5215201.1"/>
    </source>
</evidence>
<reference evidence="3" key="1">
    <citation type="submission" date="2022-12" db="EMBL/GenBank/DDBJ databases">
        <authorList>
            <person name="Petersen C."/>
        </authorList>
    </citation>
    <scope>NUCLEOTIDE SEQUENCE</scope>
    <source>
        <strain evidence="3">IBT 15544</strain>
    </source>
</reference>
<dbReference type="PANTHER" id="PTHR28244:SF1">
    <property type="entry name" value="RNA POLYMERASE I-SPECIFIC TRANSCRIPTION INITIATION FACTOR RRN11"/>
    <property type="match status" value="1"/>
</dbReference>
<feature type="region of interest" description="Disordered" evidence="1">
    <location>
        <begin position="97"/>
        <end position="330"/>
    </location>
</feature>
<feature type="compositionally biased region" description="Pro residues" evidence="1">
    <location>
        <begin position="404"/>
        <end position="421"/>
    </location>
</feature>
<feature type="region of interest" description="Disordered" evidence="1">
    <location>
        <begin position="44"/>
        <end position="82"/>
    </location>
</feature>
<dbReference type="PANTHER" id="PTHR28244">
    <property type="entry name" value="RNA POLYMERASE I-SPECIFIC TRANSCRIPTION INITIATION FACTOR RRN11"/>
    <property type="match status" value="1"/>
</dbReference>
<comment type="caution">
    <text evidence="3">The sequence shown here is derived from an EMBL/GenBank/DDBJ whole genome shotgun (WGS) entry which is preliminary data.</text>
</comment>
<dbReference type="AlphaFoldDB" id="A0A9W9N8J3"/>
<feature type="region of interest" description="Disordered" evidence="1">
    <location>
        <begin position="399"/>
        <end position="429"/>
    </location>
</feature>
<evidence type="ECO:0000313" key="4">
    <source>
        <dbReference type="Proteomes" id="UP001150904"/>
    </source>
</evidence>
<gene>
    <name evidence="3" type="ORF">N7498_001608</name>
</gene>
<name>A0A9W9N8J3_9EURO</name>
<dbReference type="GO" id="GO:0001164">
    <property type="term" value="F:RNA polymerase I core promoter sequence-specific DNA binding"/>
    <property type="evidence" value="ECO:0007669"/>
    <property type="project" value="TreeGrafter"/>
</dbReference>